<evidence type="ECO:0000313" key="3">
    <source>
        <dbReference type="WBParaSite" id="PgR016_g014_t01"/>
    </source>
</evidence>
<evidence type="ECO:0000313" key="2">
    <source>
        <dbReference type="Proteomes" id="UP000887569"/>
    </source>
</evidence>
<keyword evidence="1" id="KW-0732">Signal</keyword>
<organism evidence="2 3">
    <name type="scientific">Parascaris univalens</name>
    <name type="common">Nematode worm</name>
    <dbReference type="NCBI Taxonomy" id="6257"/>
    <lineage>
        <taxon>Eukaryota</taxon>
        <taxon>Metazoa</taxon>
        <taxon>Ecdysozoa</taxon>
        <taxon>Nematoda</taxon>
        <taxon>Chromadorea</taxon>
        <taxon>Rhabditida</taxon>
        <taxon>Spirurina</taxon>
        <taxon>Ascaridomorpha</taxon>
        <taxon>Ascaridoidea</taxon>
        <taxon>Ascarididae</taxon>
        <taxon>Parascaris</taxon>
    </lineage>
</organism>
<dbReference type="AlphaFoldDB" id="A0A915AU21"/>
<protein>
    <submittedName>
        <fullName evidence="3">Uncharacterized protein</fullName>
    </submittedName>
</protein>
<keyword evidence="2" id="KW-1185">Reference proteome</keyword>
<dbReference type="Proteomes" id="UP000887569">
    <property type="component" value="Unplaced"/>
</dbReference>
<sequence length="138" mass="14960">MNFFLQGAFLQLAIVLLSNKCNAAGGIAGLKELTDDMPYFGSGNRWDYFPQIADGGARTFSAFYSDYGAYYPYQRYGGYRGYGGYGGYGSGLYGNYGGGFSRGIFARSPATAIPVNSRVSSTEGRFYTGRGNAFVNHK</sequence>
<name>A0A915AU21_PARUN</name>
<reference evidence="3" key="1">
    <citation type="submission" date="2022-11" db="UniProtKB">
        <authorList>
            <consortium name="WormBaseParasite"/>
        </authorList>
    </citation>
    <scope>IDENTIFICATION</scope>
</reference>
<dbReference type="WBParaSite" id="PgR016_g014_t01">
    <property type="protein sequence ID" value="PgR016_g014_t01"/>
    <property type="gene ID" value="PgR016_g014"/>
</dbReference>
<feature type="signal peptide" evidence="1">
    <location>
        <begin position="1"/>
        <end position="23"/>
    </location>
</feature>
<accession>A0A915AU21</accession>
<feature type="chain" id="PRO_5037939077" evidence="1">
    <location>
        <begin position="24"/>
        <end position="138"/>
    </location>
</feature>
<proteinExistence type="predicted"/>
<evidence type="ECO:0000256" key="1">
    <source>
        <dbReference type="SAM" id="SignalP"/>
    </source>
</evidence>